<comment type="similarity">
    <text evidence="3">Belongs to the PHAX family.</text>
</comment>
<sequence>MYTARRRTLRIVPVMSNGSFIADAAEPTTQPQLPRHKNGNRKKQSHAQRVGRELARVLGERKIHLVVRVVALIGERLARSVLAETLSMQKQGLTLKTVTGRPRTLGGAFFTLLKERVTKETYKEIYALEDQKKKEMKKCKVRAARIKTENALMGGFSTQLHLDDDESKEDEEDGEVNDAPGEDPRFIERDWSDHEMMDE</sequence>
<gene>
    <name evidence="13" type="ORF">DYB32_006965</name>
</gene>
<evidence type="ECO:0000256" key="9">
    <source>
        <dbReference type="ARBA" id="ARBA00023242"/>
    </source>
</evidence>
<evidence type="ECO:0000256" key="11">
    <source>
        <dbReference type="SAM" id="MobiDB-lite"/>
    </source>
</evidence>
<keyword evidence="5" id="KW-0813">Transport</keyword>
<keyword evidence="8" id="KW-0653">Protein transport</keyword>
<dbReference type="GO" id="GO:0015031">
    <property type="term" value="P:protein transport"/>
    <property type="evidence" value="ECO:0007669"/>
    <property type="project" value="UniProtKB-KW"/>
</dbReference>
<dbReference type="GO" id="GO:0005737">
    <property type="term" value="C:cytoplasm"/>
    <property type="evidence" value="ECO:0007669"/>
    <property type="project" value="UniProtKB-SubCell"/>
</dbReference>
<feature type="domain" description="Phosphorylated adapter RNA export protein RNA-binding" evidence="12">
    <location>
        <begin position="52"/>
        <end position="129"/>
    </location>
</feature>
<feature type="region of interest" description="Disordered" evidence="11">
    <location>
        <begin position="23"/>
        <end position="50"/>
    </location>
</feature>
<dbReference type="PANTHER" id="PTHR13135">
    <property type="entry name" value="CYTOSOLIC RESINIFERATOXIN BINDING PROTEIN RBP-26"/>
    <property type="match status" value="1"/>
</dbReference>
<keyword evidence="7" id="KW-0694">RNA-binding</keyword>
<dbReference type="InterPro" id="IPR038092">
    <property type="entry name" value="PHAX_RNA-binding_sf"/>
</dbReference>
<dbReference type="EMBL" id="QUSY01000820">
    <property type="protein sequence ID" value="RHY27197.1"/>
    <property type="molecule type" value="Genomic_DNA"/>
</dbReference>
<evidence type="ECO:0000256" key="4">
    <source>
        <dbReference type="ARBA" id="ARBA00016856"/>
    </source>
</evidence>
<evidence type="ECO:0000259" key="12">
    <source>
        <dbReference type="Pfam" id="PF10258"/>
    </source>
</evidence>
<comment type="caution">
    <text evidence="13">The sequence shown here is derived from an EMBL/GenBank/DDBJ whole genome shotgun (WGS) entry which is preliminary data.</text>
</comment>
<evidence type="ECO:0000256" key="10">
    <source>
        <dbReference type="ARBA" id="ARBA00030834"/>
    </source>
</evidence>
<proteinExistence type="inferred from homology"/>
<dbReference type="Gene3D" id="1.10.10.1440">
    <property type="entry name" value="PHAX RNA-binding domain"/>
    <property type="match status" value="1"/>
</dbReference>
<dbReference type="InterPro" id="IPR019385">
    <property type="entry name" value="PHAX_RNA-binding_domain"/>
</dbReference>
<evidence type="ECO:0000256" key="6">
    <source>
        <dbReference type="ARBA" id="ARBA00022490"/>
    </source>
</evidence>
<accession>A0A418AQD8</accession>
<evidence type="ECO:0000256" key="7">
    <source>
        <dbReference type="ARBA" id="ARBA00022884"/>
    </source>
</evidence>
<organism evidence="13 14">
    <name type="scientific">Aphanomyces invadans</name>
    <dbReference type="NCBI Taxonomy" id="157072"/>
    <lineage>
        <taxon>Eukaryota</taxon>
        <taxon>Sar</taxon>
        <taxon>Stramenopiles</taxon>
        <taxon>Oomycota</taxon>
        <taxon>Saprolegniomycetes</taxon>
        <taxon>Saprolegniales</taxon>
        <taxon>Verrucalvaceae</taxon>
        <taxon>Aphanomyces</taxon>
    </lineage>
</organism>
<dbReference type="AlphaFoldDB" id="A0A418AQD8"/>
<evidence type="ECO:0000313" key="13">
    <source>
        <dbReference type="EMBL" id="RHY27197.1"/>
    </source>
</evidence>
<dbReference type="GO" id="GO:0005634">
    <property type="term" value="C:nucleus"/>
    <property type="evidence" value="ECO:0007669"/>
    <property type="project" value="UniProtKB-SubCell"/>
</dbReference>
<dbReference type="InterPro" id="IPR039047">
    <property type="entry name" value="PHAX"/>
</dbReference>
<reference evidence="13 14" key="1">
    <citation type="submission" date="2018-08" db="EMBL/GenBank/DDBJ databases">
        <title>Aphanomyces genome sequencing and annotation.</title>
        <authorList>
            <person name="Minardi D."/>
            <person name="Oidtmann B."/>
            <person name="Van Der Giezen M."/>
            <person name="Studholme D.J."/>
        </authorList>
    </citation>
    <scope>NUCLEOTIDE SEQUENCE [LARGE SCALE GENOMIC DNA]</scope>
    <source>
        <strain evidence="13 14">NJM0002</strain>
    </source>
</reference>
<evidence type="ECO:0000256" key="3">
    <source>
        <dbReference type="ARBA" id="ARBA00006094"/>
    </source>
</evidence>
<dbReference type="GO" id="GO:0006408">
    <property type="term" value="P:snRNA export from nucleus"/>
    <property type="evidence" value="ECO:0007669"/>
    <property type="project" value="InterPro"/>
</dbReference>
<feature type="compositionally biased region" description="Basic residues" evidence="11">
    <location>
        <begin position="34"/>
        <end position="46"/>
    </location>
</feature>
<keyword evidence="9" id="KW-0539">Nucleus</keyword>
<name>A0A418AQD8_9STRA</name>
<evidence type="ECO:0000256" key="5">
    <source>
        <dbReference type="ARBA" id="ARBA00022448"/>
    </source>
</evidence>
<evidence type="ECO:0000256" key="1">
    <source>
        <dbReference type="ARBA" id="ARBA00004123"/>
    </source>
</evidence>
<feature type="compositionally biased region" description="Acidic residues" evidence="11">
    <location>
        <begin position="163"/>
        <end position="176"/>
    </location>
</feature>
<comment type="subcellular location">
    <subcellularLocation>
        <location evidence="2">Cytoplasm</location>
    </subcellularLocation>
    <subcellularLocation>
        <location evidence="1">Nucleus</location>
    </subcellularLocation>
</comment>
<feature type="region of interest" description="Disordered" evidence="11">
    <location>
        <begin position="155"/>
        <end position="199"/>
    </location>
</feature>
<feature type="compositionally biased region" description="Basic and acidic residues" evidence="11">
    <location>
        <begin position="182"/>
        <end position="199"/>
    </location>
</feature>
<evidence type="ECO:0000256" key="2">
    <source>
        <dbReference type="ARBA" id="ARBA00004496"/>
    </source>
</evidence>
<dbReference type="GO" id="GO:0003723">
    <property type="term" value="F:RNA binding"/>
    <property type="evidence" value="ECO:0007669"/>
    <property type="project" value="UniProtKB-KW"/>
</dbReference>
<dbReference type="Pfam" id="PF10258">
    <property type="entry name" value="PHAX_RNA-bd"/>
    <property type="match status" value="1"/>
</dbReference>
<dbReference type="PANTHER" id="PTHR13135:SF0">
    <property type="entry name" value="PHOSPHORYLATED ADAPTER RNA EXPORT PROTEIN"/>
    <property type="match status" value="1"/>
</dbReference>
<evidence type="ECO:0000313" key="14">
    <source>
        <dbReference type="Proteomes" id="UP000285060"/>
    </source>
</evidence>
<dbReference type="VEuPathDB" id="FungiDB:H310_13813"/>
<keyword evidence="6" id="KW-0963">Cytoplasm</keyword>
<dbReference type="Proteomes" id="UP000285060">
    <property type="component" value="Unassembled WGS sequence"/>
</dbReference>
<evidence type="ECO:0000256" key="8">
    <source>
        <dbReference type="ARBA" id="ARBA00022927"/>
    </source>
</evidence>
<keyword evidence="14" id="KW-1185">Reference proteome</keyword>
<protein>
    <recommendedName>
        <fullName evidence="4">Phosphorylated adapter RNA export protein</fullName>
    </recommendedName>
    <alternativeName>
        <fullName evidence="10">RNA U small nuclear RNA export adapter protein</fullName>
    </alternativeName>
</protein>